<name>A0A1B6MIQ3_9HEMI</name>
<dbReference type="EMBL" id="GEBQ01030362">
    <property type="protein sequence ID" value="JAT09615.1"/>
    <property type="molecule type" value="Transcribed_RNA"/>
</dbReference>
<feature type="region of interest" description="Disordered" evidence="1">
    <location>
        <begin position="26"/>
        <end position="81"/>
    </location>
</feature>
<organism evidence="4">
    <name type="scientific">Graphocephala atropunctata</name>
    <dbReference type="NCBI Taxonomy" id="36148"/>
    <lineage>
        <taxon>Eukaryota</taxon>
        <taxon>Metazoa</taxon>
        <taxon>Ecdysozoa</taxon>
        <taxon>Arthropoda</taxon>
        <taxon>Hexapoda</taxon>
        <taxon>Insecta</taxon>
        <taxon>Pterygota</taxon>
        <taxon>Neoptera</taxon>
        <taxon>Paraneoptera</taxon>
        <taxon>Hemiptera</taxon>
        <taxon>Auchenorrhyncha</taxon>
        <taxon>Membracoidea</taxon>
        <taxon>Cicadellidae</taxon>
        <taxon>Cicadellinae</taxon>
        <taxon>Cicadellini</taxon>
        <taxon>Graphocephala</taxon>
    </lineage>
</organism>
<evidence type="ECO:0000256" key="1">
    <source>
        <dbReference type="SAM" id="MobiDB-lite"/>
    </source>
</evidence>
<evidence type="ECO:0000313" key="3">
    <source>
        <dbReference type="EMBL" id="JAT09615.1"/>
    </source>
</evidence>
<reference evidence="4" key="1">
    <citation type="submission" date="2015-11" db="EMBL/GenBank/DDBJ databases">
        <title>De novo transcriptome assembly of four potential Pierce s Disease insect vectors from Arizona vineyards.</title>
        <authorList>
            <person name="Tassone E.E."/>
        </authorList>
    </citation>
    <scope>NUCLEOTIDE SEQUENCE</scope>
</reference>
<feature type="signal peptide" evidence="2">
    <location>
        <begin position="1"/>
        <end position="21"/>
    </location>
</feature>
<feature type="compositionally biased region" description="Basic and acidic residues" evidence="1">
    <location>
        <begin position="72"/>
        <end position="81"/>
    </location>
</feature>
<proteinExistence type="predicted"/>
<keyword evidence="2" id="KW-0732">Signal</keyword>
<evidence type="ECO:0000313" key="4">
    <source>
        <dbReference type="EMBL" id="JAT35772.1"/>
    </source>
</evidence>
<gene>
    <name evidence="3" type="ORF">g.29434</name>
    <name evidence="4" type="ORF">g.29436</name>
</gene>
<feature type="compositionally biased region" description="Basic and acidic residues" evidence="1">
    <location>
        <begin position="26"/>
        <end position="46"/>
    </location>
</feature>
<dbReference type="AlphaFoldDB" id="A0A1B6MIQ3"/>
<feature type="chain" id="PRO_5008588234" evidence="2">
    <location>
        <begin position="22"/>
        <end position="129"/>
    </location>
</feature>
<evidence type="ECO:0000256" key="2">
    <source>
        <dbReference type="SAM" id="SignalP"/>
    </source>
</evidence>
<protein>
    <submittedName>
        <fullName evidence="4">Uncharacterized protein</fullName>
    </submittedName>
</protein>
<sequence length="129" mass="14059">MFAQTSLISLTVATLFGYGDGTTIERESANGDDSINKDSVGREERSVTLAESGKNLPDDKGVSKSKLLVSRGADDTTKDVAHRRYKPVPTFACRYLRLCGKPALKSHKVNSVIYPASNETITPLQEILK</sequence>
<accession>A0A1B6MIQ3</accession>
<dbReference type="EMBL" id="GEBQ01004205">
    <property type="protein sequence ID" value="JAT35772.1"/>
    <property type="molecule type" value="Transcribed_RNA"/>
</dbReference>